<dbReference type="STRING" id="45496.SAMN04488079_11653"/>
<name>A0A1I4AZ58_9GAMM</name>
<dbReference type="OrthoDB" id="6117412at2"/>
<organism evidence="1 2">
    <name type="scientific">Methylophaga sulfidovorans</name>
    <dbReference type="NCBI Taxonomy" id="45496"/>
    <lineage>
        <taxon>Bacteria</taxon>
        <taxon>Pseudomonadati</taxon>
        <taxon>Pseudomonadota</taxon>
        <taxon>Gammaproteobacteria</taxon>
        <taxon>Thiotrichales</taxon>
        <taxon>Piscirickettsiaceae</taxon>
        <taxon>Methylophaga</taxon>
    </lineage>
</organism>
<dbReference type="EMBL" id="FOSH01000016">
    <property type="protein sequence ID" value="SFK61121.1"/>
    <property type="molecule type" value="Genomic_DNA"/>
</dbReference>
<sequence>MAKSARSAPSLVPAILALIVLVGLAYLLFADLQPSRTEHTVSPPIELEDSQIEEVTIEPVAPSEDQQAITKKEAEQFVDHLGSKAVTLDDKQGEFVRKDGTIVIPKVEKRDTTIGQLLADKSLSPDTPVTIEYTETEKQQTTLQALDDSTEDKNTIVTIEKADGSKQQSPLMDLIHDNNVDKNAQITVINEQIIQKKTTIGQLSQSDISPKQAIHAEIDQGSIELSVNDIVKSGGLDDNALFYLHRVTEADRQGLWGIIQSGLIQRFREGLTLEGIGINKNMVRVTIPADADEPLPTGLSSFLGKILNNKVESSYIYNYTTSTMGHNPDLIYPGQQLILIHFSNDELKQIYQFFADQRNEQAQTFAIH</sequence>
<evidence type="ECO:0000313" key="2">
    <source>
        <dbReference type="Proteomes" id="UP000198924"/>
    </source>
</evidence>
<protein>
    <submittedName>
        <fullName evidence="1">Uncharacterized protein</fullName>
    </submittedName>
</protein>
<evidence type="ECO:0000313" key="1">
    <source>
        <dbReference type="EMBL" id="SFK61121.1"/>
    </source>
</evidence>
<accession>A0A1I4AZ58</accession>
<reference evidence="2" key="1">
    <citation type="submission" date="2016-10" db="EMBL/GenBank/DDBJ databases">
        <authorList>
            <person name="Varghese N."/>
            <person name="Submissions S."/>
        </authorList>
    </citation>
    <scope>NUCLEOTIDE SEQUENCE [LARGE SCALE GENOMIC DNA]</scope>
    <source>
        <strain evidence="2">DSM 11578</strain>
    </source>
</reference>
<proteinExistence type="predicted"/>
<keyword evidence="2" id="KW-1185">Reference proteome</keyword>
<dbReference type="AlphaFoldDB" id="A0A1I4AZ58"/>
<gene>
    <name evidence="1" type="ORF">SAMN04488079_11653</name>
</gene>
<dbReference type="RefSeq" id="WP_091715220.1">
    <property type="nucleotide sequence ID" value="NZ_FOSH01000016.1"/>
</dbReference>
<dbReference type="Proteomes" id="UP000198924">
    <property type="component" value="Unassembled WGS sequence"/>
</dbReference>